<evidence type="ECO:0000313" key="2">
    <source>
        <dbReference type="EMBL" id="TSB47851.1"/>
    </source>
</evidence>
<dbReference type="InterPro" id="IPR036249">
    <property type="entry name" value="Thioredoxin-like_sf"/>
</dbReference>
<dbReference type="PROSITE" id="PS51354">
    <property type="entry name" value="GLUTAREDOXIN_2"/>
    <property type="match status" value="1"/>
</dbReference>
<reference evidence="2 3" key="1">
    <citation type="submission" date="2019-07" db="EMBL/GenBank/DDBJ databases">
        <authorList>
            <person name="Park Y.J."/>
            <person name="Jeong S.E."/>
            <person name="Jung H.S."/>
        </authorList>
    </citation>
    <scope>NUCLEOTIDE SEQUENCE [LARGE SCALE GENOMIC DNA]</scope>
    <source>
        <strain evidence="3">P16(2019)</strain>
    </source>
</reference>
<proteinExistence type="predicted"/>
<protein>
    <submittedName>
        <fullName evidence="2">Glutaredoxin family protein</fullName>
    </submittedName>
</protein>
<dbReference type="OrthoDB" id="2192230at2"/>
<dbReference type="RefSeq" id="WP_143847464.1">
    <property type="nucleotide sequence ID" value="NZ_VLXZ01000002.1"/>
</dbReference>
<sequence length="85" mass="9664">MSNQTNIVLWSREGCSACQALKAELKEGNIIYKNLDVGEHPYLRDVLEIKYGIRHVPVVEIGKDQHYEAILDGDLNKILERKAIS</sequence>
<gene>
    <name evidence="2" type="ORF">FN960_04905</name>
</gene>
<evidence type="ECO:0000313" key="3">
    <source>
        <dbReference type="Proteomes" id="UP000318521"/>
    </source>
</evidence>
<comment type="caution">
    <text evidence="2">The sequence shown here is derived from an EMBL/GenBank/DDBJ whole genome shotgun (WGS) entry which is preliminary data.</text>
</comment>
<accession>A0A554A2D1</accession>
<feature type="domain" description="Glutaredoxin" evidence="1">
    <location>
        <begin position="7"/>
        <end position="63"/>
    </location>
</feature>
<dbReference type="InterPro" id="IPR002109">
    <property type="entry name" value="Glutaredoxin"/>
</dbReference>
<dbReference type="SUPFAM" id="SSF52833">
    <property type="entry name" value="Thioredoxin-like"/>
    <property type="match status" value="1"/>
</dbReference>
<keyword evidence="3" id="KW-1185">Reference proteome</keyword>
<dbReference type="Pfam" id="PF00462">
    <property type="entry name" value="Glutaredoxin"/>
    <property type="match status" value="1"/>
</dbReference>
<name>A0A554A2D1_9BACI</name>
<dbReference type="AlphaFoldDB" id="A0A554A2D1"/>
<dbReference type="Gene3D" id="3.40.30.10">
    <property type="entry name" value="Glutaredoxin"/>
    <property type="match status" value="1"/>
</dbReference>
<dbReference type="Proteomes" id="UP000318521">
    <property type="component" value="Unassembled WGS sequence"/>
</dbReference>
<dbReference type="EMBL" id="VLXZ01000002">
    <property type="protein sequence ID" value="TSB47851.1"/>
    <property type="molecule type" value="Genomic_DNA"/>
</dbReference>
<dbReference type="CDD" id="cd02976">
    <property type="entry name" value="NrdH"/>
    <property type="match status" value="1"/>
</dbReference>
<organism evidence="2 3">
    <name type="scientific">Alkalicoccobacillus porphyridii</name>
    <dbReference type="NCBI Taxonomy" id="2597270"/>
    <lineage>
        <taxon>Bacteria</taxon>
        <taxon>Bacillati</taxon>
        <taxon>Bacillota</taxon>
        <taxon>Bacilli</taxon>
        <taxon>Bacillales</taxon>
        <taxon>Bacillaceae</taxon>
        <taxon>Alkalicoccobacillus</taxon>
    </lineage>
</organism>
<evidence type="ECO:0000259" key="1">
    <source>
        <dbReference type="Pfam" id="PF00462"/>
    </source>
</evidence>